<dbReference type="EMBL" id="BGZK01000233">
    <property type="protein sequence ID" value="GBP30458.1"/>
    <property type="molecule type" value="Genomic_DNA"/>
</dbReference>
<dbReference type="Proteomes" id="UP000299102">
    <property type="component" value="Unassembled WGS sequence"/>
</dbReference>
<accession>A0A4C1UVJ7</accession>
<evidence type="ECO:0000313" key="1">
    <source>
        <dbReference type="EMBL" id="GBP30458.1"/>
    </source>
</evidence>
<reference evidence="1 2" key="1">
    <citation type="journal article" date="2019" name="Commun. Biol.">
        <title>The bagworm genome reveals a unique fibroin gene that provides high tensile strength.</title>
        <authorList>
            <person name="Kono N."/>
            <person name="Nakamura H."/>
            <person name="Ohtoshi R."/>
            <person name="Tomita M."/>
            <person name="Numata K."/>
            <person name="Arakawa K."/>
        </authorList>
    </citation>
    <scope>NUCLEOTIDE SEQUENCE [LARGE SCALE GENOMIC DNA]</scope>
</reference>
<comment type="caution">
    <text evidence="1">The sequence shown here is derived from an EMBL/GenBank/DDBJ whole genome shotgun (WGS) entry which is preliminary data.</text>
</comment>
<name>A0A4C1UVJ7_EUMVA</name>
<dbReference type="AlphaFoldDB" id="A0A4C1UVJ7"/>
<protein>
    <submittedName>
        <fullName evidence="1">Uncharacterized protein</fullName>
    </submittedName>
</protein>
<keyword evidence="2" id="KW-1185">Reference proteome</keyword>
<organism evidence="1 2">
    <name type="scientific">Eumeta variegata</name>
    <name type="common">Bagworm moth</name>
    <name type="synonym">Eumeta japonica</name>
    <dbReference type="NCBI Taxonomy" id="151549"/>
    <lineage>
        <taxon>Eukaryota</taxon>
        <taxon>Metazoa</taxon>
        <taxon>Ecdysozoa</taxon>
        <taxon>Arthropoda</taxon>
        <taxon>Hexapoda</taxon>
        <taxon>Insecta</taxon>
        <taxon>Pterygota</taxon>
        <taxon>Neoptera</taxon>
        <taxon>Endopterygota</taxon>
        <taxon>Lepidoptera</taxon>
        <taxon>Glossata</taxon>
        <taxon>Ditrysia</taxon>
        <taxon>Tineoidea</taxon>
        <taxon>Psychidae</taxon>
        <taxon>Oiketicinae</taxon>
        <taxon>Eumeta</taxon>
    </lineage>
</organism>
<sequence>MIFNALSPSRCPNACQGPPPTVTGRDCCRNRRLERALRGTQWVIKLTSVKELAGQLARGLDLEFFNRSARLYEGVPRVHLYTAAFSGAAIEPSNRRVHGYTAKTVDGPLTLIVFTGEGSRSELMRNCLTAPLNRAE</sequence>
<proteinExistence type="predicted"/>
<evidence type="ECO:0000313" key="2">
    <source>
        <dbReference type="Proteomes" id="UP000299102"/>
    </source>
</evidence>
<gene>
    <name evidence="1" type="ORF">EVAR_20911_1</name>
</gene>